<comment type="pathway">
    <text evidence="2">Carbohydrate biosynthesis; dTDP-L-rhamnose biosynthesis.</text>
</comment>
<name>A0A1F5G1V1_9BACT</name>
<keyword evidence="2" id="KW-0521">NADP</keyword>
<dbReference type="SUPFAM" id="SSF51735">
    <property type="entry name" value="NAD(P)-binding Rossmann-fold domains"/>
    <property type="match status" value="1"/>
</dbReference>
<evidence type="ECO:0000259" key="3">
    <source>
        <dbReference type="Pfam" id="PF04321"/>
    </source>
</evidence>
<accession>A0A1F5G1V1</accession>
<dbReference type="InterPro" id="IPR005913">
    <property type="entry name" value="dTDP_dehydrorham_reduct"/>
</dbReference>
<dbReference type="Proteomes" id="UP000177069">
    <property type="component" value="Unassembled WGS sequence"/>
</dbReference>
<gene>
    <name evidence="4" type="ORF">A2696_03555</name>
</gene>
<feature type="domain" description="RmlD-like substrate binding" evidence="3">
    <location>
        <begin position="26"/>
        <end position="278"/>
    </location>
</feature>
<evidence type="ECO:0000256" key="1">
    <source>
        <dbReference type="ARBA" id="ARBA00010944"/>
    </source>
</evidence>
<dbReference type="PANTHER" id="PTHR10491:SF4">
    <property type="entry name" value="METHIONINE ADENOSYLTRANSFERASE 2 SUBUNIT BETA"/>
    <property type="match status" value="1"/>
</dbReference>
<evidence type="ECO:0000313" key="5">
    <source>
        <dbReference type="Proteomes" id="UP000177069"/>
    </source>
</evidence>
<dbReference type="GO" id="GO:0008831">
    <property type="term" value="F:dTDP-4-dehydrorhamnose reductase activity"/>
    <property type="evidence" value="ECO:0007669"/>
    <property type="project" value="UniProtKB-EC"/>
</dbReference>
<proteinExistence type="inferred from homology"/>
<dbReference type="InterPro" id="IPR029903">
    <property type="entry name" value="RmlD-like-bd"/>
</dbReference>
<dbReference type="UniPathway" id="UPA00124"/>
<comment type="caution">
    <text evidence="4">The sequence shown here is derived from an EMBL/GenBank/DDBJ whole genome shotgun (WGS) entry which is preliminary data.</text>
</comment>
<comment type="similarity">
    <text evidence="1 2">Belongs to the dTDP-4-dehydrorhamnose reductase family.</text>
</comment>
<dbReference type="Pfam" id="PF04321">
    <property type="entry name" value="RmlD_sub_bind"/>
    <property type="match status" value="1"/>
</dbReference>
<evidence type="ECO:0000256" key="2">
    <source>
        <dbReference type="RuleBase" id="RU364082"/>
    </source>
</evidence>
<dbReference type="Gene3D" id="3.40.50.720">
    <property type="entry name" value="NAD(P)-binding Rossmann-like Domain"/>
    <property type="match status" value="1"/>
</dbReference>
<dbReference type="EC" id="1.1.1.133" evidence="2"/>
<reference evidence="4 5" key="1">
    <citation type="journal article" date="2016" name="Nat. Commun.">
        <title>Thousands of microbial genomes shed light on interconnected biogeochemical processes in an aquifer system.</title>
        <authorList>
            <person name="Anantharaman K."/>
            <person name="Brown C.T."/>
            <person name="Hug L.A."/>
            <person name="Sharon I."/>
            <person name="Castelle C.J."/>
            <person name="Probst A.J."/>
            <person name="Thomas B.C."/>
            <person name="Singh A."/>
            <person name="Wilkins M.J."/>
            <person name="Karaoz U."/>
            <person name="Brodie E.L."/>
            <person name="Williams K.H."/>
            <person name="Hubbard S.S."/>
            <person name="Banfield J.F."/>
        </authorList>
    </citation>
    <scope>NUCLEOTIDE SEQUENCE [LARGE SCALE GENOMIC DNA]</scope>
</reference>
<dbReference type="PANTHER" id="PTHR10491">
    <property type="entry name" value="DTDP-4-DEHYDRORHAMNOSE REDUCTASE"/>
    <property type="match status" value="1"/>
</dbReference>
<evidence type="ECO:0000313" key="4">
    <source>
        <dbReference type="EMBL" id="OGD85856.1"/>
    </source>
</evidence>
<dbReference type="GO" id="GO:0019305">
    <property type="term" value="P:dTDP-rhamnose biosynthetic process"/>
    <property type="evidence" value="ECO:0007669"/>
    <property type="project" value="UniProtKB-UniPathway"/>
</dbReference>
<dbReference type="AlphaFoldDB" id="A0A1F5G1V1"/>
<organism evidence="4 5">
    <name type="scientific">Candidatus Curtissbacteria bacterium RIFCSPHIGHO2_01_FULL_41_13</name>
    <dbReference type="NCBI Taxonomy" id="1797745"/>
    <lineage>
        <taxon>Bacteria</taxon>
        <taxon>Candidatus Curtissiibacteriota</taxon>
    </lineage>
</organism>
<dbReference type="EMBL" id="MFBA01000012">
    <property type="protein sequence ID" value="OGD85856.1"/>
    <property type="molecule type" value="Genomic_DNA"/>
</dbReference>
<keyword evidence="2" id="KW-0560">Oxidoreductase</keyword>
<dbReference type="InterPro" id="IPR036291">
    <property type="entry name" value="NAD(P)-bd_dom_sf"/>
</dbReference>
<dbReference type="GO" id="GO:0005829">
    <property type="term" value="C:cytosol"/>
    <property type="evidence" value="ECO:0007669"/>
    <property type="project" value="TreeGrafter"/>
</dbReference>
<sequence length="289" mass="32134">MVGSRYCEQASNDFDLVKADLSGQILVDITDAESTDEFFKKHQFANAILFSAFTDVDAAEKQRGDKSNTCWRVNVNGVENVVAACLKYQRGLIFISTSFVFDGTAGPYAEDSPFGPDLEKVSWYGITKIEAENIIKSQLSQYLIIRIAYPYRAGFEGKDDFAKRILRNYHQGSLPPMFFNQALTPTFVDDLAPAIKLLITENQSQIFHLASPQITTPYEFALYLIEVFGGDARAVQKGSIVDFLKRSGATPRTVNGALSVKRISRLGFHPTGWRQGIKIIHGQSGGRLI</sequence>
<comment type="function">
    <text evidence="2">Catalyzes the reduction of dTDP-6-deoxy-L-lyxo-4-hexulose to yield dTDP-L-rhamnose.</text>
</comment>
<protein>
    <recommendedName>
        <fullName evidence="2">dTDP-4-dehydrorhamnose reductase</fullName>
        <ecNumber evidence="2">1.1.1.133</ecNumber>
    </recommendedName>
</protein>